<organism evidence="2 3">
    <name type="scientific">Marasmiellus scandens</name>
    <dbReference type="NCBI Taxonomy" id="2682957"/>
    <lineage>
        <taxon>Eukaryota</taxon>
        <taxon>Fungi</taxon>
        <taxon>Dikarya</taxon>
        <taxon>Basidiomycota</taxon>
        <taxon>Agaricomycotina</taxon>
        <taxon>Agaricomycetes</taxon>
        <taxon>Agaricomycetidae</taxon>
        <taxon>Agaricales</taxon>
        <taxon>Marasmiineae</taxon>
        <taxon>Omphalotaceae</taxon>
        <taxon>Marasmiellus</taxon>
    </lineage>
</organism>
<feature type="region of interest" description="Disordered" evidence="1">
    <location>
        <begin position="163"/>
        <end position="198"/>
    </location>
</feature>
<sequence>MADMLDPHTASLFLQFQRFQQFQNLVPLLSNDTTTPSVATTGERDTGVVQHQPPPQNQPQIQVVPLTQTQSQPVVPLTQNQTQPPPSTQPLIQTQIPSFSESQPAPPIIPYRSVRQPTSLGHPSIAPQPTQPSLAAVASSATPFRDGGFRSLIPQVDAVRRETAALHRSQEPVLPRRHQRQSQPSGNAQRRRGRGAAVPTPVLGRRQAPQTINDTIATLPSGEQVCRIEITIYLRDPEGYNNRVIYHLARANVVEAFRSKMNLDHKLHVSLETPLSSLMDAIRNELVRCPQEYELPDTTHDALGRPEPLFLLLEFTNAGRRGSRSNILYLRPTRADVSMTISDLFNIRNVAQVPNLAVKEGYFQLHFMLDVDEIQAKFSLLEAGLGTDPVIRRHKCLSARFHYEHYYGADQRNPVPAYETGLCLCNLDAENDSEAGESSILDEEMPPEELNPRSNVSPPILPLPSNNVSDLYPVIPASLFQSSFPPTEENFPHLTNMSQRQCRHVVDFASTVYAAANAGVSRSTLLDISGDTVEMAAKKLLSMVREAVNSGDFHAILSERRIFEVGTRGGQLSIGDGVEGEVVSLAWKIVSADQHSSVFRMTSGDRCSIVCSSPMVISGILPASRREQMCILGAMAAVMICYGKYPAPLSPAILQFLIHGGDPRSIDRDFVQEWLPELYADLNRYQEIGPGGDLSSFEPMFSSFTTLTTASLKLRSPEFHDAIGAYALYQSTVSLEPPMHPEIVSFVNGFRLKCSNGFELGKAIRLCFIGGSSAFLSQLSLTHVADYGSVKDHLRVETPHNHVVQAISNALGSPFVFKDFLEDFLRNTGIPCPELWRDAQSHFNPCVINQLSSIEKVFYRPQMFIWASTGSPEIRPDLIDGNVRVLLVDENDDHYIDGNSSDPVQIRLRQIYLEEGKISFRTCSMVVRVPGMYIKNLIDQCHADNVSVLPRLHHWLLCEVLNAIGKHSML</sequence>
<dbReference type="Proteomes" id="UP001498398">
    <property type="component" value="Unassembled WGS sequence"/>
</dbReference>
<proteinExistence type="predicted"/>
<feature type="compositionally biased region" description="Polar residues" evidence="1">
    <location>
        <begin position="119"/>
        <end position="133"/>
    </location>
</feature>
<evidence type="ECO:0000313" key="3">
    <source>
        <dbReference type="Proteomes" id="UP001498398"/>
    </source>
</evidence>
<dbReference type="EMBL" id="JBANRG010000070">
    <property type="protein sequence ID" value="KAK7439976.1"/>
    <property type="molecule type" value="Genomic_DNA"/>
</dbReference>
<name>A0ABR1ISM6_9AGAR</name>
<reference evidence="2 3" key="1">
    <citation type="submission" date="2024-01" db="EMBL/GenBank/DDBJ databases">
        <title>A draft genome for the cacao thread blight pathogen Marasmiellus scandens.</title>
        <authorList>
            <person name="Baruah I.K."/>
            <person name="Leung J."/>
            <person name="Bukari Y."/>
            <person name="Amoako-Attah I."/>
            <person name="Meinhardt L.W."/>
            <person name="Bailey B.A."/>
            <person name="Cohen S.P."/>
        </authorList>
    </citation>
    <scope>NUCLEOTIDE SEQUENCE [LARGE SCALE GENOMIC DNA]</scope>
    <source>
        <strain evidence="2 3">GH-19</strain>
    </source>
</reference>
<comment type="caution">
    <text evidence="2">The sequence shown here is derived from an EMBL/GenBank/DDBJ whole genome shotgun (WGS) entry which is preliminary data.</text>
</comment>
<accession>A0ABR1ISM6</accession>
<feature type="compositionally biased region" description="Polar residues" evidence="1">
    <location>
        <begin position="30"/>
        <end position="40"/>
    </location>
</feature>
<feature type="region of interest" description="Disordered" evidence="1">
    <location>
        <begin position="119"/>
        <end position="139"/>
    </location>
</feature>
<protein>
    <submittedName>
        <fullName evidence="2">Uncharacterized protein</fullName>
    </submittedName>
</protein>
<gene>
    <name evidence="2" type="ORF">VKT23_017229</name>
</gene>
<evidence type="ECO:0000256" key="1">
    <source>
        <dbReference type="SAM" id="MobiDB-lite"/>
    </source>
</evidence>
<evidence type="ECO:0000313" key="2">
    <source>
        <dbReference type="EMBL" id="KAK7439976.1"/>
    </source>
</evidence>
<keyword evidence="3" id="KW-1185">Reference proteome</keyword>
<feature type="region of interest" description="Disordered" evidence="1">
    <location>
        <begin position="30"/>
        <end position="59"/>
    </location>
</feature>